<dbReference type="Proteomes" id="UP001454036">
    <property type="component" value="Unassembled WGS sequence"/>
</dbReference>
<feature type="transmembrane region" description="Helical" evidence="1">
    <location>
        <begin position="22"/>
        <end position="45"/>
    </location>
</feature>
<keyword evidence="1" id="KW-1133">Transmembrane helix</keyword>
<organism evidence="2 3">
    <name type="scientific">Lithospermum erythrorhizon</name>
    <name type="common">Purple gromwell</name>
    <name type="synonym">Lithospermum officinale var. erythrorhizon</name>
    <dbReference type="NCBI Taxonomy" id="34254"/>
    <lineage>
        <taxon>Eukaryota</taxon>
        <taxon>Viridiplantae</taxon>
        <taxon>Streptophyta</taxon>
        <taxon>Embryophyta</taxon>
        <taxon>Tracheophyta</taxon>
        <taxon>Spermatophyta</taxon>
        <taxon>Magnoliopsida</taxon>
        <taxon>eudicotyledons</taxon>
        <taxon>Gunneridae</taxon>
        <taxon>Pentapetalae</taxon>
        <taxon>asterids</taxon>
        <taxon>lamiids</taxon>
        <taxon>Boraginales</taxon>
        <taxon>Boraginaceae</taxon>
        <taxon>Boraginoideae</taxon>
        <taxon>Lithospermeae</taxon>
        <taxon>Lithospermum</taxon>
    </lineage>
</organism>
<sequence length="183" mass="20233">MSGFVDELLVSLDRSPGQLMPFTWLVLTVFQVACLSIEVIPNLALLSIMYNVMHKGPLTYFQVASHSYNFLYTKKVDKVEPSRWCKLWFLAKNCFSDEVRVHWSLSNTTLLAEDSAKTQTEVDLLRTGFPQALPHEVFCDKDVLIKATLTKGVDSSPGITVTKGGFNSGAFSSNPLPGVLLGS</sequence>
<proteinExistence type="predicted"/>
<protein>
    <submittedName>
        <fullName evidence="2">Uncharacterized protein</fullName>
    </submittedName>
</protein>
<gene>
    <name evidence="2" type="ORF">LIER_42794</name>
</gene>
<dbReference type="AlphaFoldDB" id="A0AAV3NYQ6"/>
<evidence type="ECO:0000256" key="1">
    <source>
        <dbReference type="SAM" id="Phobius"/>
    </source>
</evidence>
<keyword evidence="1" id="KW-0472">Membrane</keyword>
<keyword evidence="1" id="KW-0812">Transmembrane</keyword>
<evidence type="ECO:0000313" key="3">
    <source>
        <dbReference type="Proteomes" id="UP001454036"/>
    </source>
</evidence>
<comment type="caution">
    <text evidence="2">The sequence shown here is derived from an EMBL/GenBank/DDBJ whole genome shotgun (WGS) entry which is preliminary data.</text>
</comment>
<name>A0AAV3NYQ6_LITER</name>
<keyword evidence="3" id="KW-1185">Reference proteome</keyword>
<dbReference type="EMBL" id="BAABME010031077">
    <property type="protein sequence ID" value="GAA0144226.1"/>
    <property type="molecule type" value="Genomic_DNA"/>
</dbReference>
<reference evidence="2 3" key="1">
    <citation type="submission" date="2024-01" db="EMBL/GenBank/DDBJ databases">
        <title>The complete chloroplast genome sequence of Lithospermum erythrorhizon: insights into the phylogenetic relationship among Boraginaceae species and the maternal lineages of purple gromwells.</title>
        <authorList>
            <person name="Okada T."/>
            <person name="Watanabe K."/>
        </authorList>
    </citation>
    <scope>NUCLEOTIDE SEQUENCE [LARGE SCALE GENOMIC DNA]</scope>
</reference>
<accession>A0AAV3NYQ6</accession>
<evidence type="ECO:0000313" key="2">
    <source>
        <dbReference type="EMBL" id="GAA0144226.1"/>
    </source>
</evidence>